<dbReference type="SUPFAM" id="SSF101116">
    <property type="entry name" value="Flagellar export chaperone FliS"/>
    <property type="match status" value="1"/>
</dbReference>
<evidence type="ECO:0000256" key="6">
    <source>
        <dbReference type="PIRNR" id="PIRNR039090"/>
    </source>
</evidence>
<keyword evidence="7" id="KW-0969">Cilium</keyword>
<evidence type="ECO:0000313" key="8">
    <source>
        <dbReference type="Proteomes" id="UP000578091"/>
    </source>
</evidence>
<gene>
    <name evidence="7" type="primary">fliS</name>
    <name evidence="7" type="ORF">H0E84_16120</name>
</gene>
<dbReference type="GO" id="GO:0044780">
    <property type="term" value="P:bacterial-type flagellum assembly"/>
    <property type="evidence" value="ECO:0007669"/>
    <property type="project" value="InterPro"/>
</dbReference>
<evidence type="ECO:0000256" key="1">
    <source>
        <dbReference type="ARBA" id="ARBA00004514"/>
    </source>
</evidence>
<dbReference type="Gene3D" id="1.20.120.340">
    <property type="entry name" value="Flagellar protein FliS"/>
    <property type="match status" value="1"/>
</dbReference>
<evidence type="ECO:0000256" key="3">
    <source>
        <dbReference type="ARBA" id="ARBA00022490"/>
    </source>
</evidence>
<proteinExistence type="inferred from homology"/>
<keyword evidence="3 6" id="KW-0963">Cytoplasm</keyword>
<dbReference type="PIRSF" id="PIRSF039090">
    <property type="entry name" value="Flis"/>
    <property type="match status" value="1"/>
</dbReference>
<dbReference type="InterPro" id="IPR003713">
    <property type="entry name" value="FliS"/>
</dbReference>
<dbReference type="NCBIfam" id="TIGR00208">
    <property type="entry name" value="fliS"/>
    <property type="match status" value="1"/>
</dbReference>
<dbReference type="GO" id="GO:0071973">
    <property type="term" value="P:bacterial-type flagellum-dependent cell motility"/>
    <property type="evidence" value="ECO:0007669"/>
    <property type="project" value="TreeGrafter"/>
</dbReference>
<dbReference type="PANTHER" id="PTHR34773:SF1">
    <property type="entry name" value="FLAGELLAR SECRETION CHAPERONE FLIS"/>
    <property type="match status" value="1"/>
</dbReference>
<dbReference type="Proteomes" id="UP000578091">
    <property type="component" value="Unassembled WGS sequence"/>
</dbReference>
<keyword evidence="7" id="KW-0966">Cell projection</keyword>
<dbReference type="EMBL" id="JACCKA010000087">
    <property type="protein sequence ID" value="NZA27906.1"/>
    <property type="molecule type" value="Genomic_DNA"/>
</dbReference>
<comment type="caution">
    <text evidence="7">The sequence shown here is derived from an EMBL/GenBank/DDBJ whole genome shotgun (WGS) entry which is preliminary data.</text>
</comment>
<comment type="similarity">
    <text evidence="2 6">Belongs to the FliS family.</text>
</comment>
<sequence length="140" mass="14859">MPMSPRSHAAEYRQNHLEGKVMDADPHKLVSLLLAGACDRIRLAEACLEQGDQARKGKAIGEACAIVGHLDGSLDHEAGGEVAGNLSALYDYVVRRLTAANLHNDGQGLRESLSLLAEVDAAWNAIPAQQRQLQPNGGAA</sequence>
<dbReference type="InterPro" id="IPR036584">
    <property type="entry name" value="FliS_sf"/>
</dbReference>
<evidence type="ECO:0000256" key="2">
    <source>
        <dbReference type="ARBA" id="ARBA00008787"/>
    </source>
</evidence>
<evidence type="ECO:0000256" key="5">
    <source>
        <dbReference type="ARBA" id="ARBA00023186"/>
    </source>
</evidence>
<evidence type="ECO:0000256" key="4">
    <source>
        <dbReference type="ARBA" id="ARBA00022795"/>
    </source>
</evidence>
<protein>
    <recommendedName>
        <fullName evidence="6">Flagellar secretion chaperone FliS</fullName>
    </recommendedName>
</protein>
<keyword evidence="4 6" id="KW-1005">Bacterial flagellum biogenesis</keyword>
<dbReference type="CDD" id="cd16098">
    <property type="entry name" value="FliS"/>
    <property type="match status" value="1"/>
</dbReference>
<reference evidence="7 8" key="1">
    <citation type="submission" date="2020-07" db="EMBL/GenBank/DDBJ databases">
        <title>Luteimonas sp. SJ-92.</title>
        <authorList>
            <person name="Huang X.-X."/>
            <person name="Xu L."/>
            <person name="Sun J.-Q."/>
        </authorList>
    </citation>
    <scope>NUCLEOTIDE SEQUENCE [LARGE SCALE GENOMIC DNA]</scope>
    <source>
        <strain evidence="7 8">SJ-92</strain>
    </source>
</reference>
<keyword evidence="5" id="KW-0143">Chaperone</keyword>
<keyword evidence="8" id="KW-1185">Reference proteome</keyword>
<comment type="subcellular location">
    <subcellularLocation>
        <location evidence="1 6">Cytoplasm</location>
        <location evidence="1 6">Cytosol</location>
    </subcellularLocation>
</comment>
<accession>A0A853JF21</accession>
<dbReference type="AlphaFoldDB" id="A0A853JF21"/>
<evidence type="ECO:0000313" key="7">
    <source>
        <dbReference type="EMBL" id="NZA27906.1"/>
    </source>
</evidence>
<name>A0A853JF21_9GAMM</name>
<organism evidence="7 8">
    <name type="scientific">Luteimonas salinisoli</name>
    <dbReference type="NCBI Taxonomy" id="2752307"/>
    <lineage>
        <taxon>Bacteria</taxon>
        <taxon>Pseudomonadati</taxon>
        <taxon>Pseudomonadota</taxon>
        <taxon>Gammaproteobacteria</taxon>
        <taxon>Lysobacterales</taxon>
        <taxon>Lysobacteraceae</taxon>
        <taxon>Luteimonas</taxon>
    </lineage>
</organism>
<dbReference type="PANTHER" id="PTHR34773">
    <property type="entry name" value="FLAGELLAR SECRETION CHAPERONE FLIS"/>
    <property type="match status" value="1"/>
</dbReference>
<dbReference type="Pfam" id="PF02561">
    <property type="entry name" value="FliS"/>
    <property type="match status" value="1"/>
</dbReference>
<dbReference type="GO" id="GO:0005829">
    <property type="term" value="C:cytosol"/>
    <property type="evidence" value="ECO:0007669"/>
    <property type="project" value="UniProtKB-SubCell"/>
</dbReference>
<keyword evidence="7" id="KW-0282">Flagellum</keyword>